<reference evidence="1" key="1">
    <citation type="journal article" date="2014" name="Front. Microbiol.">
        <title>High frequency of phylogenetically diverse reductive dehalogenase-homologous genes in deep subseafloor sedimentary metagenomes.</title>
        <authorList>
            <person name="Kawai M."/>
            <person name="Futagami T."/>
            <person name="Toyoda A."/>
            <person name="Takaki Y."/>
            <person name="Nishi S."/>
            <person name="Hori S."/>
            <person name="Arai W."/>
            <person name="Tsubouchi T."/>
            <person name="Morono Y."/>
            <person name="Uchiyama I."/>
            <person name="Ito T."/>
            <person name="Fujiyama A."/>
            <person name="Inagaki F."/>
            <person name="Takami H."/>
        </authorList>
    </citation>
    <scope>NUCLEOTIDE SEQUENCE</scope>
    <source>
        <strain evidence="1">Expedition CK06-06</strain>
    </source>
</reference>
<evidence type="ECO:0000313" key="1">
    <source>
        <dbReference type="EMBL" id="GAH88204.1"/>
    </source>
</evidence>
<name>X1KDD4_9ZZZZ</name>
<dbReference type="EMBL" id="BARU01037468">
    <property type="protein sequence ID" value="GAH88204.1"/>
    <property type="molecule type" value="Genomic_DNA"/>
</dbReference>
<organism evidence="1">
    <name type="scientific">marine sediment metagenome</name>
    <dbReference type="NCBI Taxonomy" id="412755"/>
    <lineage>
        <taxon>unclassified sequences</taxon>
        <taxon>metagenomes</taxon>
        <taxon>ecological metagenomes</taxon>
    </lineage>
</organism>
<proteinExistence type="predicted"/>
<dbReference type="AlphaFoldDB" id="X1KDD4"/>
<protein>
    <submittedName>
        <fullName evidence="1">Uncharacterized protein</fullName>
    </submittedName>
</protein>
<sequence length="50" mass="5933">MLDSLNKLFNSIELTWIDSITNIDESDEFTNLFINISKFEENFSRSSRKE</sequence>
<accession>X1KDD4</accession>
<gene>
    <name evidence="1" type="ORF">S03H2_58381</name>
</gene>
<comment type="caution">
    <text evidence="1">The sequence shown here is derived from an EMBL/GenBank/DDBJ whole genome shotgun (WGS) entry which is preliminary data.</text>
</comment>